<feature type="domain" description="Right handed beta helix" evidence="5">
    <location>
        <begin position="28"/>
        <end position="151"/>
    </location>
</feature>
<dbReference type="OrthoDB" id="36243at2157"/>
<proteinExistence type="predicted"/>
<dbReference type="Pfam" id="PF05048">
    <property type="entry name" value="NosD"/>
    <property type="match status" value="1"/>
</dbReference>
<accession>A0B7Y3</accession>
<dbReference type="InterPro" id="IPR022441">
    <property type="entry name" value="Para_beta_helix_rpt-2"/>
</dbReference>
<dbReference type="SMART" id="SM00710">
    <property type="entry name" value="PbH1"/>
    <property type="match status" value="10"/>
</dbReference>
<dbReference type="Gene3D" id="2.160.20.10">
    <property type="entry name" value="Single-stranded right-handed beta-helix, Pectin lyase-like"/>
    <property type="match status" value="2"/>
</dbReference>
<evidence type="ECO:0008006" key="8">
    <source>
        <dbReference type="Google" id="ProtNLM"/>
    </source>
</evidence>
<comment type="pathway">
    <text evidence="1">Protein modification; protein ubiquitination.</text>
</comment>
<keyword evidence="7" id="KW-1185">Reference proteome</keyword>
<sequence length="382" mass="41156">MNIIGQESAIIDGEIRILADGVALSGINIIGGGIVIESNGSRIEGCNVSECAGSGVVIRSSGNSIINCSITRNSLVGMKIWGSNNTVQWNRINANDDCGIIVYGDGNVIESNELLENIHDGMEIEGSSNMISRNNVSMSHGAGIEILNMSSGNVIESNDIYGNGECGIEVIESYENNISGNSLNGNGFGIKTERATNNLISSNTVISSIKDGILISDESRCNIVHRNNASSNHDAGIRIEGSKDNMVIGNSVHSNAIGIDISRSENNTIRGNRAMMNGVGIRLDIYSTANTLYHNAMIDNRQSALDSSVYYGRNIWDNGSEGNYYSDHICQEVCSPYNIQSGEERNNIDRFPLSSWDEHLMDIKFVWPISGCISAYAKGLAI</sequence>
<dbReference type="STRING" id="349307.Mthe_1022"/>
<protein>
    <recommendedName>
        <fullName evidence="8">Parallel beta-helix repeat</fullName>
    </recommendedName>
</protein>
<dbReference type="RefSeq" id="WP_011696201.1">
    <property type="nucleotide sequence ID" value="NC_008553.1"/>
</dbReference>
<name>A0B7Y3_METTP</name>
<dbReference type="PANTHER" id="PTHR22990:SF15">
    <property type="entry name" value="F-BOX ONLY PROTEIN 10"/>
    <property type="match status" value="1"/>
</dbReference>
<dbReference type="InterPro" id="IPR039448">
    <property type="entry name" value="Beta_helix"/>
</dbReference>
<dbReference type="InterPro" id="IPR011050">
    <property type="entry name" value="Pectin_lyase_fold/virulence"/>
</dbReference>
<evidence type="ECO:0000259" key="5">
    <source>
        <dbReference type="Pfam" id="PF13229"/>
    </source>
</evidence>
<dbReference type="KEGG" id="mtp:Mthe_1022"/>
<dbReference type="Pfam" id="PF13229">
    <property type="entry name" value="Beta_helix"/>
    <property type="match status" value="1"/>
</dbReference>
<dbReference type="InterPro" id="IPR051550">
    <property type="entry name" value="SCF-Subunits/Alg-Epimerases"/>
</dbReference>
<evidence type="ECO:0000256" key="2">
    <source>
        <dbReference type="ARBA" id="ARBA00022737"/>
    </source>
</evidence>
<organism evidence="6 7">
    <name type="scientific">Methanothrix thermoacetophila (strain DSM 6194 / JCM 14653 / NBRC 101360 / PT)</name>
    <name type="common">Methanosaeta thermophila</name>
    <dbReference type="NCBI Taxonomy" id="349307"/>
    <lineage>
        <taxon>Archaea</taxon>
        <taxon>Methanobacteriati</taxon>
        <taxon>Methanobacteriota</taxon>
        <taxon>Stenosarchaea group</taxon>
        <taxon>Methanomicrobia</taxon>
        <taxon>Methanotrichales</taxon>
        <taxon>Methanotrichaceae</taxon>
        <taxon>Methanothrix</taxon>
    </lineage>
</organism>
<dbReference type="EMBL" id="CP000477">
    <property type="protein sequence ID" value="ABK14807.1"/>
    <property type="molecule type" value="Genomic_DNA"/>
</dbReference>
<dbReference type="HOGENOM" id="CLU_722825_0_0_2"/>
<dbReference type="SUPFAM" id="SSF51126">
    <property type="entry name" value="Pectin lyase-like"/>
    <property type="match status" value="2"/>
</dbReference>
<keyword evidence="2" id="KW-0677">Repeat</keyword>
<dbReference type="Proteomes" id="UP000000674">
    <property type="component" value="Chromosome"/>
</dbReference>
<dbReference type="InterPro" id="IPR006626">
    <property type="entry name" value="PbH1"/>
</dbReference>
<evidence type="ECO:0000256" key="1">
    <source>
        <dbReference type="ARBA" id="ARBA00004906"/>
    </source>
</evidence>
<evidence type="ECO:0000313" key="6">
    <source>
        <dbReference type="EMBL" id="ABK14807.1"/>
    </source>
</evidence>
<feature type="domain" description="Periplasmic copper-binding protein NosD beta helix" evidence="4">
    <location>
        <begin position="167"/>
        <end position="328"/>
    </location>
</feature>
<dbReference type="InterPro" id="IPR007742">
    <property type="entry name" value="NosD_dom"/>
</dbReference>
<dbReference type="NCBIfam" id="TIGR03804">
    <property type="entry name" value="para_beta_helix"/>
    <property type="match status" value="3"/>
</dbReference>
<evidence type="ECO:0000313" key="7">
    <source>
        <dbReference type="Proteomes" id="UP000000674"/>
    </source>
</evidence>
<keyword evidence="3" id="KW-0833">Ubl conjugation pathway</keyword>
<gene>
    <name evidence="6" type="ordered locus">Mthe_1022</name>
</gene>
<dbReference type="AlphaFoldDB" id="A0B7Y3"/>
<dbReference type="PANTHER" id="PTHR22990">
    <property type="entry name" value="F-BOX ONLY PROTEIN"/>
    <property type="match status" value="1"/>
</dbReference>
<evidence type="ECO:0000259" key="4">
    <source>
        <dbReference type="Pfam" id="PF05048"/>
    </source>
</evidence>
<evidence type="ECO:0000256" key="3">
    <source>
        <dbReference type="ARBA" id="ARBA00022786"/>
    </source>
</evidence>
<dbReference type="InterPro" id="IPR012334">
    <property type="entry name" value="Pectin_lyas_fold"/>
</dbReference>
<reference evidence="6 7" key="1">
    <citation type="submission" date="2006-10" db="EMBL/GenBank/DDBJ databases">
        <title>Complete sequence of Methanosaeta thermophila PT.</title>
        <authorList>
            <consortium name="US DOE Joint Genome Institute"/>
            <person name="Copeland A."/>
            <person name="Lucas S."/>
            <person name="Lapidus A."/>
            <person name="Barry K."/>
            <person name="Detter J.C."/>
            <person name="Glavina del Rio T."/>
            <person name="Hammon N."/>
            <person name="Israni S."/>
            <person name="Pitluck S."/>
            <person name="Chain P."/>
            <person name="Malfatti S."/>
            <person name="Shin M."/>
            <person name="Vergez L."/>
            <person name="Schmutz J."/>
            <person name="Larimer F."/>
            <person name="Land M."/>
            <person name="Hauser L."/>
            <person name="Kyrpides N."/>
            <person name="Kim E."/>
            <person name="Smith K.S."/>
            <person name="Ingram-Smith C."/>
            <person name="Richardson P."/>
        </authorList>
    </citation>
    <scope>NUCLEOTIDE SEQUENCE [LARGE SCALE GENOMIC DNA]</scope>
    <source>
        <strain evidence="7">DSM 6194 / JCM 14653 / NBRC 101360 / PT</strain>
    </source>
</reference>
<dbReference type="GeneID" id="4462771"/>